<proteinExistence type="predicted"/>
<name>A0A6C0H5H2_9ZZZZ</name>
<sequence length="141" mass="16747">MNIEFIISNVPRNTILEMLKKEQEIKYSKEIQDIYTLKFYNKSTVNIDIEIQKFVLKQFNFTDSKKSLHNYWKIPSTYWNDNEIKNSVFYMKYNIFQYTSLMIDDSIVNCNLIEYPTKKSVSLFDISNQTKPLVLLAGSIT</sequence>
<organism evidence="1">
    <name type="scientific">viral metagenome</name>
    <dbReference type="NCBI Taxonomy" id="1070528"/>
    <lineage>
        <taxon>unclassified sequences</taxon>
        <taxon>metagenomes</taxon>
        <taxon>organismal metagenomes</taxon>
    </lineage>
</organism>
<protein>
    <submittedName>
        <fullName evidence="1">Uncharacterized protein</fullName>
    </submittedName>
</protein>
<accession>A0A6C0H5H2</accession>
<evidence type="ECO:0000313" key="1">
    <source>
        <dbReference type="EMBL" id="QHT75657.1"/>
    </source>
</evidence>
<dbReference type="AlphaFoldDB" id="A0A6C0H5H2"/>
<reference evidence="1" key="1">
    <citation type="journal article" date="2020" name="Nature">
        <title>Giant virus diversity and host interactions through global metagenomics.</title>
        <authorList>
            <person name="Schulz F."/>
            <person name="Roux S."/>
            <person name="Paez-Espino D."/>
            <person name="Jungbluth S."/>
            <person name="Walsh D.A."/>
            <person name="Denef V.J."/>
            <person name="McMahon K.D."/>
            <person name="Konstantinidis K.T."/>
            <person name="Eloe-Fadrosh E.A."/>
            <person name="Kyrpides N.C."/>
            <person name="Woyke T."/>
        </authorList>
    </citation>
    <scope>NUCLEOTIDE SEQUENCE</scope>
    <source>
        <strain evidence="1">GVMAG-M-3300023179-71</strain>
    </source>
</reference>
<dbReference type="EMBL" id="MN739880">
    <property type="protein sequence ID" value="QHT75657.1"/>
    <property type="molecule type" value="Genomic_DNA"/>
</dbReference>